<feature type="compositionally biased region" description="Pro residues" evidence="1">
    <location>
        <begin position="65"/>
        <end position="78"/>
    </location>
</feature>
<feature type="region of interest" description="Disordered" evidence="1">
    <location>
        <begin position="214"/>
        <end position="243"/>
    </location>
</feature>
<feature type="region of interest" description="Disordered" evidence="1">
    <location>
        <begin position="114"/>
        <end position="148"/>
    </location>
</feature>
<feature type="compositionally biased region" description="Polar residues" evidence="1">
    <location>
        <begin position="19"/>
        <end position="42"/>
    </location>
</feature>
<accession>A0A0C2YTJ1</accession>
<evidence type="ECO:0000313" key="2">
    <source>
        <dbReference type="EMBL" id="KIM44327.1"/>
    </source>
</evidence>
<dbReference type="AlphaFoldDB" id="A0A0C2YTJ1"/>
<protein>
    <submittedName>
        <fullName evidence="2">Uncharacterized protein</fullName>
    </submittedName>
</protein>
<organism evidence="2 3">
    <name type="scientific">Hebeloma cylindrosporum</name>
    <dbReference type="NCBI Taxonomy" id="76867"/>
    <lineage>
        <taxon>Eukaryota</taxon>
        <taxon>Fungi</taxon>
        <taxon>Dikarya</taxon>
        <taxon>Basidiomycota</taxon>
        <taxon>Agaricomycotina</taxon>
        <taxon>Agaricomycetes</taxon>
        <taxon>Agaricomycetidae</taxon>
        <taxon>Agaricales</taxon>
        <taxon>Agaricineae</taxon>
        <taxon>Hymenogastraceae</taxon>
        <taxon>Hebeloma</taxon>
    </lineage>
</organism>
<name>A0A0C2YTJ1_HEBCY</name>
<feature type="region of interest" description="Disordered" evidence="1">
    <location>
        <begin position="1"/>
        <end position="89"/>
    </location>
</feature>
<evidence type="ECO:0000313" key="3">
    <source>
        <dbReference type="Proteomes" id="UP000053424"/>
    </source>
</evidence>
<dbReference type="EMBL" id="KN831774">
    <property type="protein sequence ID" value="KIM44327.1"/>
    <property type="molecule type" value="Genomic_DNA"/>
</dbReference>
<reference evidence="2 3" key="1">
    <citation type="submission" date="2014-04" db="EMBL/GenBank/DDBJ databases">
        <authorList>
            <consortium name="DOE Joint Genome Institute"/>
            <person name="Kuo A."/>
            <person name="Gay G."/>
            <person name="Dore J."/>
            <person name="Kohler A."/>
            <person name="Nagy L.G."/>
            <person name="Floudas D."/>
            <person name="Copeland A."/>
            <person name="Barry K.W."/>
            <person name="Cichocki N."/>
            <person name="Veneault-Fourrey C."/>
            <person name="LaButti K."/>
            <person name="Lindquist E.A."/>
            <person name="Lipzen A."/>
            <person name="Lundell T."/>
            <person name="Morin E."/>
            <person name="Murat C."/>
            <person name="Sun H."/>
            <person name="Tunlid A."/>
            <person name="Henrissat B."/>
            <person name="Grigoriev I.V."/>
            <person name="Hibbett D.S."/>
            <person name="Martin F."/>
            <person name="Nordberg H.P."/>
            <person name="Cantor M.N."/>
            <person name="Hua S.X."/>
        </authorList>
    </citation>
    <scope>NUCLEOTIDE SEQUENCE [LARGE SCALE GENOMIC DNA]</scope>
    <source>
        <strain evidence="3">h7</strain>
    </source>
</reference>
<evidence type="ECO:0000256" key="1">
    <source>
        <dbReference type="SAM" id="MobiDB-lite"/>
    </source>
</evidence>
<proteinExistence type="predicted"/>
<feature type="compositionally biased region" description="Low complexity" evidence="1">
    <location>
        <begin position="50"/>
        <end position="64"/>
    </location>
</feature>
<dbReference type="HOGENOM" id="CLU_665742_0_0_1"/>
<feature type="region of interest" description="Disordered" evidence="1">
    <location>
        <begin position="359"/>
        <end position="378"/>
    </location>
</feature>
<reference evidence="3" key="2">
    <citation type="submission" date="2015-01" db="EMBL/GenBank/DDBJ databases">
        <title>Evolutionary Origins and Diversification of the Mycorrhizal Mutualists.</title>
        <authorList>
            <consortium name="DOE Joint Genome Institute"/>
            <consortium name="Mycorrhizal Genomics Consortium"/>
            <person name="Kohler A."/>
            <person name="Kuo A."/>
            <person name="Nagy L.G."/>
            <person name="Floudas D."/>
            <person name="Copeland A."/>
            <person name="Barry K.W."/>
            <person name="Cichocki N."/>
            <person name="Veneault-Fourrey C."/>
            <person name="LaButti K."/>
            <person name="Lindquist E.A."/>
            <person name="Lipzen A."/>
            <person name="Lundell T."/>
            <person name="Morin E."/>
            <person name="Murat C."/>
            <person name="Riley R."/>
            <person name="Ohm R."/>
            <person name="Sun H."/>
            <person name="Tunlid A."/>
            <person name="Henrissat B."/>
            <person name="Grigoriev I.V."/>
            <person name="Hibbett D.S."/>
            <person name="Martin F."/>
        </authorList>
    </citation>
    <scope>NUCLEOTIDE SEQUENCE [LARGE SCALE GENOMIC DNA]</scope>
    <source>
        <strain evidence="3">h7</strain>
    </source>
</reference>
<dbReference type="Proteomes" id="UP000053424">
    <property type="component" value="Unassembled WGS sequence"/>
</dbReference>
<keyword evidence="3" id="KW-1185">Reference proteome</keyword>
<sequence>MSSPNPSSRPYPKHPSPVSHRSNASVPSRTSFRNHTPVSAPNSRPPSQPPSGASSPIDRVAPIHLPSPLPPSGPPSRPASPRHNYSTPSNPDLAFPFMYPYPVNPPIQSLSIFTPQMPGQHRGIPQPPQEHEYRTNRQPQRRLDSVPVAPHPQTESIVYPQPSVFQDVIPNASHFLNGVPHDHSGVSSPFIQEPASGQFVGPFFALPTAQVPQNQFQTGRQGRPKQERSSPNIAHVPPRKGTHSVTIERHADILLDFINTKVEFGIKNSQLIKQAESTLLASLRDHVDGGKGSTKQSCEKAVGTDEDQVIETAAEELLTHTVKEESKPIHRTFVAQAGAWAEERRLLIKRQQELEEEKRVAEERRVADAEQVSKERKEYTSKVEYLSSKVKELQENLAAMHHAEISRKPSGSG</sequence>
<gene>
    <name evidence="2" type="ORF">M413DRAFT_443334</name>
</gene>